<dbReference type="EMBL" id="MN739059">
    <property type="protein sequence ID" value="QHS86629.1"/>
    <property type="molecule type" value="Genomic_DNA"/>
</dbReference>
<protein>
    <submittedName>
        <fullName evidence="1">Uncharacterized protein</fullName>
    </submittedName>
</protein>
<proteinExistence type="predicted"/>
<dbReference type="AlphaFoldDB" id="A0A6C0B508"/>
<sequence length="594" mass="70658">MLLFFFISILNFFFSIFIKIILKNICTSLTLTLKKNRIRINLNDLTYKNTSFDTLKLSITKNFFPNIVVNHIEHHLNKLTPSAVSPKNFDLWSNRNELTRSFNRFNIICNNLLLFNIFIKSLRVYYSKDLYLDIFGINIFKLTNKDSFIRLKISTIKIYYSDTFIGKINKLKITLRPGKTIYCDKISILFHRFLLDDRFLYILSEFNDFLNSNDCDAIPKIMVKNIQSHIYLHNYIAVTIDNFIFEHYLLHLGKIKVKIWKKDSIWIDNFKINILDKHKKPIIENIRIRLFDSTSDKLYKSLIILRKKFISVAKKPLKQTYPIKDFVINKNYIKSLDNKLDECADVTTNLIIDEYLALINNAVINYKLTIINLVIKLSYEYGEIYAENLTYTINENCNILAINNWKFYDNKTVFIEKFGEDDAEFYIKFNKTSTHITPYKMKIYFDVIYFRNMCRILKKTIERINNLFYSSYYIYNKGYVYEHFHIESFMGVLNYKKTHKNFKSLLEGNSIELLNYIDIDDLHILLDEVILSYPKDWTDIIHKIASVYKKSIYNSNFKSIVTKISGEKTASILFIKDNLKYFKKKLVNSLTKQP</sequence>
<reference evidence="1" key="1">
    <citation type="journal article" date="2020" name="Nature">
        <title>Giant virus diversity and host interactions through global metagenomics.</title>
        <authorList>
            <person name="Schulz F."/>
            <person name="Roux S."/>
            <person name="Paez-Espino D."/>
            <person name="Jungbluth S."/>
            <person name="Walsh D.A."/>
            <person name="Denef V.J."/>
            <person name="McMahon K.D."/>
            <person name="Konstantinidis K.T."/>
            <person name="Eloe-Fadrosh E.A."/>
            <person name="Kyrpides N.C."/>
            <person name="Woyke T."/>
        </authorList>
    </citation>
    <scope>NUCLEOTIDE SEQUENCE</scope>
    <source>
        <strain evidence="1">GVMAG-M-3300009422-16</strain>
    </source>
</reference>
<organism evidence="1">
    <name type="scientific">viral metagenome</name>
    <dbReference type="NCBI Taxonomy" id="1070528"/>
    <lineage>
        <taxon>unclassified sequences</taxon>
        <taxon>metagenomes</taxon>
        <taxon>organismal metagenomes</taxon>
    </lineage>
</organism>
<evidence type="ECO:0000313" key="1">
    <source>
        <dbReference type="EMBL" id="QHS86629.1"/>
    </source>
</evidence>
<name>A0A6C0B508_9ZZZZ</name>
<accession>A0A6C0B508</accession>